<organism evidence="2 3">
    <name type="scientific">Nitrosomonas marina</name>
    <dbReference type="NCBI Taxonomy" id="917"/>
    <lineage>
        <taxon>Bacteria</taxon>
        <taxon>Pseudomonadati</taxon>
        <taxon>Pseudomonadota</taxon>
        <taxon>Betaproteobacteria</taxon>
        <taxon>Nitrosomonadales</taxon>
        <taxon>Nitrosomonadaceae</taxon>
        <taxon>Nitrosomonas</taxon>
    </lineage>
</organism>
<accession>A0A1H8FEZ7</accession>
<dbReference type="OrthoDB" id="8547117at2"/>
<proteinExistence type="predicted"/>
<dbReference type="AlphaFoldDB" id="A0A1H8FEZ7"/>
<evidence type="ECO:0000313" key="3">
    <source>
        <dbReference type="Proteomes" id="UP000199459"/>
    </source>
</evidence>
<keyword evidence="1" id="KW-0732">Signal</keyword>
<gene>
    <name evidence="2" type="ORF">SAMN05216325_1139</name>
</gene>
<name>A0A1H8FEZ7_9PROT</name>
<evidence type="ECO:0000256" key="1">
    <source>
        <dbReference type="SAM" id="SignalP"/>
    </source>
</evidence>
<dbReference type="Proteomes" id="UP000199459">
    <property type="component" value="Unassembled WGS sequence"/>
</dbReference>
<evidence type="ECO:0000313" key="2">
    <source>
        <dbReference type="EMBL" id="SEN30309.1"/>
    </source>
</evidence>
<sequence length="127" mass="13705">MKKFVFALFFLLSFNVAANSYDGIYTANINNLTVEFVSIHENPNGTVIAVVVDPNPENSWIALSGTRNGQTAVLESVVGVGVDVIINVTVNFSDSGNHTALINSCIDGVFYTCKFPSGLLLNLSRIF</sequence>
<dbReference type="EMBL" id="FOCP01000013">
    <property type="protein sequence ID" value="SEN30309.1"/>
    <property type="molecule type" value="Genomic_DNA"/>
</dbReference>
<feature type="chain" id="PRO_5011772015" evidence="1">
    <location>
        <begin position="19"/>
        <end position="127"/>
    </location>
</feature>
<reference evidence="2 3" key="1">
    <citation type="submission" date="2016-10" db="EMBL/GenBank/DDBJ databases">
        <authorList>
            <person name="de Groot N.N."/>
        </authorList>
    </citation>
    <scope>NUCLEOTIDE SEQUENCE [LARGE SCALE GENOMIC DNA]</scope>
    <source>
        <strain evidence="2 3">Nm22</strain>
    </source>
</reference>
<feature type="signal peptide" evidence="1">
    <location>
        <begin position="1"/>
        <end position="18"/>
    </location>
</feature>
<protein>
    <submittedName>
        <fullName evidence="2">Uncharacterized protein</fullName>
    </submittedName>
</protein>
<dbReference type="RefSeq" id="WP_090632277.1">
    <property type="nucleotide sequence ID" value="NZ_FOCP01000013.1"/>
</dbReference>